<organism evidence="2 3">
    <name type="scientific">Yersinia pestis</name>
    <dbReference type="NCBI Taxonomy" id="632"/>
    <lineage>
        <taxon>Bacteria</taxon>
        <taxon>Pseudomonadati</taxon>
        <taxon>Pseudomonadota</taxon>
        <taxon>Gammaproteobacteria</taxon>
        <taxon>Enterobacterales</taxon>
        <taxon>Yersiniaceae</taxon>
        <taxon>Yersinia</taxon>
    </lineage>
</organism>
<keyword evidence="1" id="KW-0812">Transmembrane</keyword>
<dbReference type="KEGG" id="ype:YPO1961"/>
<evidence type="ECO:0000313" key="3">
    <source>
        <dbReference type="Proteomes" id="UP000000815"/>
    </source>
</evidence>
<evidence type="ECO:0000313" key="2">
    <source>
        <dbReference type="EMBL" id="CAL20599.1"/>
    </source>
</evidence>
<dbReference type="STRING" id="214092.YPO1961"/>
<protein>
    <submittedName>
        <fullName evidence="2">Membrane protein</fullName>
    </submittedName>
</protein>
<dbReference type="Proteomes" id="UP000000815">
    <property type="component" value="Chromosome"/>
</dbReference>
<dbReference type="HOGENOM" id="CLU_206714_0_0_6"/>
<evidence type="ECO:0000256" key="1">
    <source>
        <dbReference type="SAM" id="Phobius"/>
    </source>
</evidence>
<reference evidence="2 3" key="1">
    <citation type="journal article" date="2001" name="Nature">
        <title>Genome sequence of Yersinia pestis, the causative agent of plague.</title>
        <authorList>
            <person name="Parkhill J."/>
            <person name="Wren B.W."/>
            <person name="Thomson N.R."/>
            <person name="Titball R.W."/>
            <person name="Holden M.T.G."/>
            <person name="Prentice M.B."/>
            <person name="Sebaihia M."/>
            <person name="James K.D."/>
            <person name="Churcher C."/>
            <person name="Mungall K.L."/>
            <person name="Baker S."/>
            <person name="Basham D."/>
            <person name="Bentley S.D."/>
            <person name="Brooks K."/>
            <person name="Cerdeno-Tarraga A.M."/>
            <person name="Chillingworth T."/>
            <person name="Cronin A."/>
            <person name="Davies R.M."/>
            <person name="Davis P."/>
            <person name="Dougan G."/>
            <person name="Feltwell T."/>
            <person name="Hamlin N."/>
            <person name="Holroyd S."/>
            <person name="Jagels K."/>
            <person name="Leather S."/>
            <person name="Karlyshev A.V."/>
            <person name="Moule S."/>
            <person name="Oyston P.C.F."/>
            <person name="Quail M."/>
            <person name="Rutherford K."/>
            <person name="Simmonds M."/>
            <person name="Skelton J."/>
            <person name="Stevens K."/>
            <person name="Whitehead S."/>
            <person name="Barrell B.G."/>
        </authorList>
    </citation>
    <scope>NUCLEOTIDE SEQUENCE [LARGE SCALE GENOMIC DNA]</scope>
    <source>
        <strain evidence="3">CO-92 / Biovar Orientalis</strain>
    </source>
</reference>
<sequence length="65" mass="7624">MRHSLYICSAKKTELVIFMLQKCDLAEQKSKLFLAAYYFAINTLIRAFYLLKYSVNANILHNYAI</sequence>
<gene>
    <name evidence="2" type="ordered locus">YPO1961</name>
</gene>
<keyword evidence="1" id="KW-1133">Transmembrane helix</keyword>
<dbReference type="PaxDb" id="214092-YPO1961"/>
<keyword evidence="3" id="KW-1185">Reference proteome</keyword>
<name>Q74UK6_YERPE</name>
<keyword evidence="1" id="KW-0472">Membrane</keyword>
<feature type="transmembrane region" description="Helical" evidence="1">
    <location>
        <begin position="32"/>
        <end position="51"/>
    </location>
</feature>
<accession>Q74UK6</accession>
<dbReference type="AlphaFoldDB" id="Q74UK6"/>
<dbReference type="PIR" id="AD0239">
    <property type="entry name" value="AD0239"/>
</dbReference>
<dbReference type="EMBL" id="AL590842">
    <property type="protein sequence ID" value="CAL20599.1"/>
    <property type="molecule type" value="Genomic_DNA"/>
</dbReference>
<proteinExistence type="predicted"/>